<dbReference type="GO" id="GO:0008696">
    <property type="term" value="F:4-amino-4-deoxychorismate lyase activity"/>
    <property type="evidence" value="ECO:0007669"/>
    <property type="project" value="TreeGrafter"/>
</dbReference>
<dbReference type="InterPro" id="IPR001544">
    <property type="entry name" value="Aminotrans_IV"/>
</dbReference>
<dbReference type="GO" id="GO:0008483">
    <property type="term" value="F:transaminase activity"/>
    <property type="evidence" value="ECO:0007669"/>
    <property type="project" value="UniProtKB-KW"/>
</dbReference>
<dbReference type="InterPro" id="IPR036038">
    <property type="entry name" value="Aminotransferase-like"/>
</dbReference>
<keyword evidence="4" id="KW-1185">Reference proteome</keyword>
<keyword evidence="3" id="KW-0808">Transferase</keyword>
<reference evidence="3 4" key="1">
    <citation type="submission" date="2020-08" db="EMBL/GenBank/DDBJ databases">
        <title>Genomic Encyclopedia of Type Strains, Phase IV (KMG-IV): sequencing the most valuable type-strain genomes for metagenomic binning, comparative biology and taxonomic classification.</title>
        <authorList>
            <person name="Goeker M."/>
        </authorList>
    </citation>
    <scope>NUCLEOTIDE SEQUENCE [LARGE SCALE GENOMIC DNA]</scope>
    <source>
        <strain evidence="3 4">DSM 24448</strain>
    </source>
</reference>
<dbReference type="AlphaFoldDB" id="A0A7W9A611"/>
<evidence type="ECO:0000313" key="3">
    <source>
        <dbReference type="EMBL" id="MBB5661655.1"/>
    </source>
</evidence>
<dbReference type="InterPro" id="IPR050571">
    <property type="entry name" value="Class-IV_PLP-Dep_Aminotrnsfr"/>
</dbReference>
<dbReference type="Gene3D" id="3.20.10.10">
    <property type="entry name" value="D-amino Acid Aminotransferase, subunit A, domain 2"/>
    <property type="match status" value="1"/>
</dbReference>
<proteinExistence type="inferred from homology"/>
<dbReference type="Proteomes" id="UP000548978">
    <property type="component" value="Unassembled WGS sequence"/>
</dbReference>
<evidence type="ECO:0000313" key="4">
    <source>
        <dbReference type="Proteomes" id="UP000548978"/>
    </source>
</evidence>
<keyword evidence="3" id="KW-0456">Lyase</keyword>
<keyword evidence="3" id="KW-0032">Aminotransferase</keyword>
<organism evidence="3 4">
    <name type="scientific">Brevundimonas halotolerans</name>
    <dbReference type="NCBI Taxonomy" id="69670"/>
    <lineage>
        <taxon>Bacteria</taxon>
        <taxon>Pseudomonadati</taxon>
        <taxon>Pseudomonadota</taxon>
        <taxon>Alphaproteobacteria</taxon>
        <taxon>Caulobacterales</taxon>
        <taxon>Caulobacteraceae</taxon>
        <taxon>Brevundimonas</taxon>
    </lineage>
</organism>
<dbReference type="InterPro" id="IPR043131">
    <property type="entry name" value="BCAT-like_N"/>
</dbReference>
<protein>
    <recommendedName>
        <fullName evidence="2">Probable branched-chain-amino-acid aminotransferase</fullName>
    </recommendedName>
</protein>
<dbReference type="GO" id="GO:0008153">
    <property type="term" value="P:4-aminobenzoate biosynthetic process"/>
    <property type="evidence" value="ECO:0007669"/>
    <property type="project" value="TreeGrafter"/>
</dbReference>
<dbReference type="PANTHER" id="PTHR42743:SF2">
    <property type="entry name" value="AMINODEOXYCHORISMATE LYASE"/>
    <property type="match status" value="1"/>
</dbReference>
<dbReference type="NCBIfam" id="NF006734">
    <property type="entry name" value="PRK09266.1"/>
    <property type="match status" value="1"/>
</dbReference>
<dbReference type="InterPro" id="IPR043132">
    <property type="entry name" value="BCAT-like_C"/>
</dbReference>
<comment type="caution">
    <text evidence="3">The sequence shown here is derived from an EMBL/GenBank/DDBJ whole genome shotgun (WGS) entry which is preliminary data.</text>
</comment>
<accession>A0A7W9A611</accession>
<dbReference type="OrthoDB" id="8912228at2"/>
<gene>
    <name evidence="3" type="ORF">FHS65_002420</name>
</gene>
<evidence type="ECO:0000256" key="1">
    <source>
        <dbReference type="ARBA" id="ARBA00009320"/>
    </source>
</evidence>
<name>A0A7W9A611_9CAUL</name>
<dbReference type="Gene3D" id="3.30.470.10">
    <property type="match status" value="1"/>
</dbReference>
<dbReference type="RefSeq" id="WP_123286152.1">
    <property type="nucleotide sequence ID" value="NZ_JACIJB010000013.1"/>
</dbReference>
<dbReference type="EMBL" id="JACIJB010000013">
    <property type="protein sequence ID" value="MBB5661655.1"/>
    <property type="molecule type" value="Genomic_DNA"/>
</dbReference>
<evidence type="ECO:0000256" key="2">
    <source>
        <dbReference type="ARBA" id="ARBA00014472"/>
    </source>
</evidence>
<dbReference type="Pfam" id="PF01063">
    <property type="entry name" value="Aminotran_4"/>
    <property type="match status" value="1"/>
</dbReference>
<dbReference type="GO" id="GO:0005829">
    <property type="term" value="C:cytosol"/>
    <property type="evidence" value="ECO:0007669"/>
    <property type="project" value="TreeGrafter"/>
</dbReference>
<sequence length="267" mass="28225">MAAGDLWIDGAPATVEDLTHQALVNYGAYTSFAVAGGSVRGLDRHLARLTHAGTELFGVPVPEGRVRDLIRQALGDRPDAFVRVSLFSREISPRSPAHGGVPRVMVGVFPPVPPLGETPLTLQVQTYARETPELKHVATMGLIRARRLACLAGYDDALFVDAGGRISEGSLWNIGFVSGDTVVWPEALMLEGVSQALIKAHLADIGLKQEARVVTVGDLSGFDGAFITNSATPACGVAAIGDHTFPVSVERLAMVTAAWSQAEPQPV</sequence>
<dbReference type="SUPFAM" id="SSF56752">
    <property type="entry name" value="D-aminoacid aminotransferase-like PLP-dependent enzymes"/>
    <property type="match status" value="1"/>
</dbReference>
<comment type="similarity">
    <text evidence="1">Belongs to the class-IV pyridoxal-phosphate-dependent aminotransferase family.</text>
</comment>
<dbReference type="PANTHER" id="PTHR42743">
    <property type="entry name" value="AMINO-ACID AMINOTRANSFERASE"/>
    <property type="match status" value="1"/>
</dbReference>